<feature type="domain" description="Vms1-associating treble clef" evidence="5">
    <location>
        <begin position="383"/>
        <end position="435"/>
    </location>
</feature>
<dbReference type="AlphaFoldDB" id="A0A0D3IWG5"/>
<dbReference type="EnsemblProtists" id="EOD15600">
    <property type="protein sequence ID" value="EOD15600"/>
    <property type="gene ID" value="EMIHUDRAFT_245663"/>
</dbReference>
<comment type="caution">
    <text evidence="4">Lacks conserved residue(s) required for the propagation of feature annotation.</text>
</comment>
<comment type="cofactor">
    <cofactor evidence="1">
        <name>a divalent metal cation</name>
        <dbReference type="ChEBI" id="CHEBI:60240"/>
    </cofactor>
</comment>
<dbReference type="GO" id="GO:0008270">
    <property type="term" value="F:zinc ion binding"/>
    <property type="evidence" value="ECO:0007669"/>
    <property type="project" value="InterPro"/>
</dbReference>
<dbReference type="KEGG" id="ehx:EMIHUDRAFT_245663"/>
<reference evidence="6" key="2">
    <citation type="submission" date="2024-10" db="UniProtKB">
        <authorList>
            <consortium name="EnsemblProtists"/>
        </authorList>
    </citation>
    <scope>IDENTIFICATION</scope>
</reference>
<sequence>MQAEPQAAELQAVTVTGPCSAAELGSTLPFEHVVAWSMQSRHRPPSDVEEAALRDAPITLQTLSAVREKPLVNLANLTGPQEDVAAAEVEAFARVGGRAIVSASVPGAGGACSASCLASLCRRTKLRVIMTVGWASARELPPPPPDDEAEDPALDSLLRSLLEGEEDGSGGAAVRAGALGVLPLTPGHARLLEVLAAAHVRSGAPLFCSLPAGGAASADAAESSGAAAVASLDALSAAGVDMRRVVVAHAQTLLGAPAALRALLATGARLCFTGAGMGWSVPGACASDHPWLCPPSDEGLAAALARLCAEGYADRLLLSLGVSSRLQLASCGGGGFGFLQRAFLPRARRHGLSASDEERITTSNAAALLCYWTPPPPPERTVRHWSCDACHRGYVEAVNEAEALPEDRVYFEKFSYRYCSTACLGAHRRAEFVQPFSAPPPPE</sequence>
<keyword evidence="7" id="KW-1185">Reference proteome</keyword>
<keyword evidence="2" id="KW-0479">Metal-binding</keyword>
<organism evidence="6 7">
    <name type="scientific">Emiliania huxleyi (strain CCMP1516)</name>
    <dbReference type="NCBI Taxonomy" id="280463"/>
    <lineage>
        <taxon>Eukaryota</taxon>
        <taxon>Haptista</taxon>
        <taxon>Haptophyta</taxon>
        <taxon>Prymnesiophyceae</taxon>
        <taxon>Isochrysidales</taxon>
        <taxon>Noelaerhabdaceae</taxon>
        <taxon>Emiliania</taxon>
    </lineage>
</organism>
<dbReference type="InterPro" id="IPR032466">
    <property type="entry name" value="Metal_Hydrolase"/>
</dbReference>
<dbReference type="STRING" id="2903.R1DM34"/>
<evidence type="ECO:0000256" key="3">
    <source>
        <dbReference type="ARBA" id="ARBA00022801"/>
    </source>
</evidence>
<evidence type="ECO:0000256" key="2">
    <source>
        <dbReference type="ARBA" id="ARBA00022723"/>
    </source>
</evidence>
<dbReference type="Pfam" id="PF02126">
    <property type="entry name" value="PTE"/>
    <property type="match status" value="1"/>
</dbReference>
<dbReference type="PANTHER" id="PTHR10819">
    <property type="entry name" value="PHOSPHOTRIESTERASE-RELATED"/>
    <property type="match status" value="1"/>
</dbReference>
<dbReference type="PANTHER" id="PTHR10819:SF3">
    <property type="entry name" value="PHOSPHOTRIESTERASE-RELATED PROTEIN"/>
    <property type="match status" value="1"/>
</dbReference>
<dbReference type="PaxDb" id="2903-EOD15600"/>
<dbReference type="Pfam" id="PF18716">
    <property type="entry name" value="VATC"/>
    <property type="match status" value="1"/>
</dbReference>
<evidence type="ECO:0000256" key="1">
    <source>
        <dbReference type="ARBA" id="ARBA00001968"/>
    </source>
</evidence>
<dbReference type="SUPFAM" id="SSF51556">
    <property type="entry name" value="Metallo-dependent hydrolases"/>
    <property type="match status" value="1"/>
</dbReference>
<evidence type="ECO:0000259" key="5">
    <source>
        <dbReference type="Pfam" id="PF18716"/>
    </source>
</evidence>
<evidence type="ECO:0000313" key="7">
    <source>
        <dbReference type="Proteomes" id="UP000013827"/>
    </source>
</evidence>
<dbReference type="HOGENOM" id="CLU_052270_0_0_1"/>
<evidence type="ECO:0000256" key="4">
    <source>
        <dbReference type="PROSITE-ProRule" id="PRU00679"/>
    </source>
</evidence>
<protein>
    <recommendedName>
        <fullName evidence="5">Vms1-associating treble clef domain-containing protein</fullName>
    </recommendedName>
</protein>
<keyword evidence="3" id="KW-0378">Hydrolase</keyword>
<dbReference type="InterPro" id="IPR041540">
    <property type="entry name" value="VATC"/>
</dbReference>
<dbReference type="PROSITE" id="PS51347">
    <property type="entry name" value="PHOSPHOTRIESTERASE_2"/>
    <property type="match status" value="1"/>
</dbReference>
<evidence type="ECO:0000313" key="6">
    <source>
        <dbReference type="EnsemblProtists" id="EOD15600"/>
    </source>
</evidence>
<name>A0A0D3IWG5_EMIH1</name>
<dbReference type="GeneID" id="17261747"/>
<comment type="similarity">
    <text evidence="4">Belongs to the metallo-dependent hydrolases superfamily. Phosphotriesterase family.</text>
</comment>
<reference evidence="7" key="1">
    <citation type="journal article" date="2013" name="Nature">
        <title>Pan genome of the phytoplankton Emiliania underpins its global distribution.</title>
        <authorList>
            <person name="Read B.A."/>
            <person name="Kegel J."/>
            <person name="Klute M.J."/>
            <person name="Kuo A."/>
            <person name="Lefebvre S.C."/>
            <person name="Maumus F."/>
            <person name="Mayer C."/>
            <person name="Miller J."/>
            <person name="Monier A."/>
            <person name="Salamov A."/>
            <person name="Young J."/>
            <person name="Aguilar M."/>
            <person name="Claverie J.M."/>
            <person name="Frickenhaus S."/>
            <person name="Gonzalez K."/>
            <person name="Herman E.K."/>
            <person name="Lin Y.C."/>
            <person name="Napier J."/>
            <person name="Ogata H."/>
            <person name="Sarno A.F."/>
            <person name="Shmutz J."/>
            <person name="Schroeder D."/>
            <person name="de Vargas C."/>
            <person name="Verret F."/>
            <person name="von Dassow P."/>
            <person name="Valentin K."/>
            <person name="Van de Peer Y."/>
            <person name="Wheeler G."/>
            <person name="Dacks J.B."/>
            <person name="Delwiche C.F."/>
            <person name="Dyhrman S.T."/>
            <person name="Glockner G."/>
            <person name="John U."/>
            <person name="Richards T."/>
            <person name="Worden A.Z."/>
            <person name="Zhang X."/>
            <person name="Grigoriev I.V."/>
            <person name="Allen A.E."/>
            <person name="Bidle K."/>
            <person name="Borodovsky M."/>
            <person name="Bowler C."/>
            <person name="Brownlee C."/>
            <person name="Cock J.M."/>
            <person name="Elias M."/>
            <person name="Gladyshev V.N."/>
            <person name="Groth M."/>
            <person name="Guda C."/>
            <person name="Hadaegh A."/>
            <person name="Iglesias-Rodriguez M.D."/>
            <person name="Jenkins J."/>
            <person name="Jones B.M."/>
            <person name="Lawson T."/>
            <person name="Leese F."/>
            <person name="Lindquist E."/>
            <person name="Lobanov A."/>
            <person name="Lomsadze A."/>
            <person name="Malik S.B."/>
            <person name="Marsh M.E."/>
            <person name="Mackinder L."/>
            <person name="Mock T."/>
            <person name="Mueller-Roeber B."/>
            <person name="Pagarete A."/>
            <person name="Parker M."/>
            <person name="Probert I."/>
            <person name="Quesneville H."/>
            <person name="Raines C."/>
            <person name="Rensing S.A."/>
            <person name="Riano-Pachon D.M."/>
            <person name="Richier S."/>
            <person name="Rokitta S."/>
            <person name="Shiraiwa Y."/>
            <person name="Soanes D.M."/>
            <person name="van der Giezen M."/>
            <person name="Wahlund T.M."/>
            <person name="Williams B."/>
            <person name="Wilson W."/>
            <person name="Wolfe G."/>
            <person name="Wurch L.L."/>
        </authorList>
    </citation>
    <scope>NUCLEOTIDE SEQUENCE</scope>
</reference>
<dbReference type="InterPro" id="IPR001559">
    <property type="entry name" value="Phosphotriesterase"/>
</dbReference>
<accession>A0A0D3IWG5</accession>
<dbReference type="RefSeq" id="XP_005768029.1">
    <property type="nucleotide sequence ID" value="XM_005767972.1"/>
</dbReference>
<dbReference type="GO" id="GO:0016787">
    <property type="term" value="F:hydrolase activity"/>
    <property type="evidence" value="ECO:0007669"/>
    <property type="project" value="UniProtKB-KW"/>
</dbReference>
<dbReference type="Proteomes" id="UP000013827">
    <property type="component" value="Unassembled WGS sequence"/>
</dbReference>
<proteinExistence type="inferred from homology"/>
<dbReference type="OMA" id="LMHEHIF"/>
<dbReference type="Gene3D" id="3.20.20.140">
    <property type="entry name" value="Metal-dependent hydrolases"/>
    <property type="match status" value="1"/>
</dbReference>